<reference evidence="3" key="1">
    <citation type="submission" date="2016-10" db="EMBL/GenBank/DDBJ databases">
        <authorList>
            <person name="Varghese N."/>
            <person name="Submissions S."/>
        </authorList>
    </citation>
    <scope>NUCLEOTIDE SEQUENCE [LARGE SCALE GENOMIC DNA]</scope>
    <source>
        <strain evidence="3">DSM 45459</strain>
    </source>
</reference>
<dbReference type="EMBL" id="FNKO01000002">
    <property type="protein sequence ID" value="SDQ98975.1"/>
    <property type="molecule type" value="Genomic_DNA"/>
</dbReference>
<name>A0A1H1FDA8_9ACTN</name>
<keyword evidence="3" id="KW-1185">Reference proteome</keyword>
<dbReference type="STRING" id="995062.SAMN04489718_2981"/>
<protein>
    <submittedName>
        <fullName evidence="2">Uncharacterized protein</fullName>
    </submittedName>
</protein>
<dbReference type="Proteomes" id="UP000199301">
    <property type="component" value="Unassembled WGS sequence"/>
</dbReference>
<sequence length="172" mass="18323">MVRAGGTRTRSRGRRHLAVFASLSAAAVFTAGSAQAAQADRGADENARQHCVLDIASQQRTCYDELSAATGAGQRIADTSGSVIGATVFEDAEYGGASLTITVPEPCPKNDEVDFSLDLDDHWKNQISSVQAWSTCWVWLYPDSGDRAGPYKDKAPRLSSGINDRTVTVGLS</sequence>
<dbReference type="Gene3D" id="2.60.20.10">
    <property type="entry name" value="Crystallins"/>
    <property type="match status" value="1"/>
</dbReference>
<accession>A0A1H1FDA8</accession>
<evidence type="ECO:0000313" key="2">
    <source>
        <dbReference type="EMBL" id="SDQ98975.1"/>
    </source>
</evidence>
<feature type="chain" id="PRO_5011661738" evidence="1">
    <location>
        <begin position="37"/>
        <end position="172"/>
    </location>
</feature>
<feature type="signal peptide" evidence="1">
    <location>
        <begin position="1"/>
        <end position="36"/>
    </location>
</feature>
<dbReference type="AlphaFoldDB" id="A0A1H1FDA8"/>
<organism evidence="2 3">
    <name type="scientific">Actinopolyspora saharensis</name>
    <dbReference type="NCBI Taxonomy" id="995062"/>
    <lineage>
        <taxon>Bacteria</taxon>
        <taxon>Bacillati</taxon>
        <taxon>Actinomycetota</taxon>
        <taxon>Actinomycetes</taxon>
        <taxon>Actinopolysporales</taxon>
        <taxon>Actinopolysporaceae</taxon>
        <taxon>Actinopolyspora</taxon>
    </lineage>
</organism>
<evidence type="ECO:0000256" key="1">
    <source>
        <dbReference type="SAM" id="SignalP"/>
    </source>
</evidence>
<keyword evidence="1" id="KW-0732">Signal</keyword>
<evidence type="ECO:0000313" key="3">
    <source>
        <dbReference type="Proteomes" id="UP000199301"/>
    </source>
</evidence>
<gene>
    <name evidence="2" type="ORF">SAMN04489718_2981</name>
</gene>
<proteinExistence type="predicted"/>